<feature type="transmembrane region" description="Helical" evidence="8">
    <location>
        <begin position="779"/>
        <end position="799"/>
    </location>
</feature>
<feature type="transmembrane region" description="Helical" evidence="8">
    <location>
        <begin position="805"/>
        <end position="824"/>
    </location>
</feature>
<name>A0A918KGP7_9PROT</name>
<dbReference type="InterPro" id="IPR043130">
    <property type="entry name" value="CDP-OH_PTrfase_TM_dom"/>
</dbReference>
<evidence type="ECO:0000256" key="5">
    <source>
        <dbReference type="ARBA" id="ARBA00022989"/>
    </source>
</evidence>
<comment type="similarity">
    <text evidence="7">Belongs to the CDP-alcohol phosphatidyltransferase class-I family.</text>
</comment>
<dbReference type="GO" id="GO:0016780">
    <property type="term" value="F:phosphotransferase activity, for other substituted phosphate groups"/>
    <property type="evidence" value="ECO:0007669"/>
    <property type="project" value="InterPro"/>
</dbReference>
<comment type="subcellular location">
    <subcellularLocation>
        <location evidence="1">Cell membrane</location>
        <topology evidence="1">Multi-pass membrane protein</topology>
    </subcellularLocation>
</comment>
<accession>A0A918KGP7</accession>
<dbReference type="Pfam" id="PF01066">
    <property type="entry name" value="CDP-OH_P_transf"/>
    <property type="match status" value="1"/>
</dbReference>
<dbReference type="Proteomes" id="UP000600865">
    <property type="component" value="Unassembled WGS sequence"/>
</dbReference>
<dbReference type="InterPro" id="IPR050833">
    <property type="entry name" value="Poly_Biosynth_Transport"/>
</dbReference>
<evidence type="ECO:0000256" key="1">
    <source>
        <dbReference type="ARBA" id="ARBA00004651"/>
    </source>
</evidence>
<feature type="transmembrane region" description="Helical" evidence="8">
    <location>
        <begin position="103"/>
        <end position="122"/>
    </location>
</feature>
<evidence type="ECO:0008006" key="11">
    <source>
        <dbReference type="Google" id="ProtNLM"/>
    </source>
</evidence>
<feature type="transmembrane region" description="Helical" evidence="8">
    <location>
        <begin position="334"/>
        <end position="360"/>
    </location>
</feature>
<dbReference type="AlphaFoldDB" id="A0A918KGP7"/>
<evidence type="ECO:0000256" key="3">
    <source>
        <dbReference type="ARBA" id="ARBA00022679"/>
    </source>
</evidence>
<keyword evidence="6 8" id="KW-0472">Membrane</keyword>
<dbReference type="GO" id="GO:0005886">
    <property type="term" value="C:plasma membrane"/>
    <property type="evidence" value="ECO:0007669"/>
    <property type="project" value="UniProtKB-SubCell"/>
</dbReference>
<feature type="transmembrane region" description="Helical" evidence="8">
    <location>
        <begin position="400"/>
        <end position="421"/>
    </location>
</feature>
<feature type="transmembrane region" description="Helical" evidence="8">
    <location>
        <begin position="648"/>
        <end position="675"/>
    </location>
</feature>
<dbReference type="InterPro" id="IPR000462">
    <property type="entry name" value="CDP-OH_P_trans"/>
</dbReference>
<dbReference type="Gene3D" id="1.20.120.1760">
    <property type="match status" value="1"/>
</dbReference>
<dbReference type="EMBL" id="BMYV01000001">
    <property type="protein sequence ID" value="GGX60241.1"/>
    <property type="molecule type" value="Genomic_DNA"/>
</dbReference>
<dbReference type="RefSeq" id="WP_189581480.1">
    <property type="nucleotide sequence ID" value="NZ_BMYV01000001.1"/>
</dbReference>
<feature type="transmembrane region" description="Helical" evidence="8">
    <location>
        <begin position="142"/>
        <end position="158"/>
    </location>
</feature>
<evidence type="ECO:0000256" key="4">
    <source>
        <dbReference type="ARBA" id="ARBA00022692"/>
    </source>
</evidence>
<feature type="transmembrane region" description="Helical" evidence="8">
    <location>
        <begin position="30"/>
        <end position="58"/>
    </location>
</feature>
<keyword evidence="5 8" id="KW-1133">Transmembrane helix</keyword>
<feature type="transmembrane region" description="Helical" evidence="8">
    <location>
        <begin position="712"/>
        <end position="742"/>
    </location>
</feature>
<feature type="transmembrane region" description="Helical" evidence="8">
    <location>
        <begin position="366"/>
        <end position="388"/>
    </location>
</feature>
<protein>
    <recommendedName>
        <fullName evidence="11">Phosphatidylglycerophosphate synthase</fullName>
    </recommendedName>
</protein>
<evidence type="ECO:0000256" key="7">
    <source>
        <dbReference type="RuleBase" id="RU003750"/>
    </source>
</evidence>
<dbReference type="PROSITE" id="PS00379">
    <property type="entry name" value="CDP_ALCOHOL_P_TRANSF"/>
    <property type="match status" value="1"/>
</dbReference>
<feature type="transmembrane region" description="Helical" evidence="8">
    <location>
        <begin position="178"/>
        <end position="200"/>
    </location>
</feature>
<comment type="caution">
    <text evidence="9">The sequence shown here is derived from an EMBL/GenBank/DDBJ whole genome shotgun (WGS) entry which is preliminary data.</text>
</comment>
<dbReference type="PANTHER" id="PTHR30250:SF31">
    <property type="entry name" value="INNER MEMBRANE PROTEIN YGHQ"/>
    <property type="match status" value="1"/>
</dbReference>
<reference evidence="9 10" key="1">
    <citation type="journal article" date="2014" name="Int. J. Syst. Evol. Microbiol.">
        <title>Complete genome sequence of Corynebacterium casei LMG S-19264T (=DSM 44701T), isolated from a smear-ripened cheese.</title>
        <authorList>
            <consortium name="US DOE Joint Genome Institute (JGI-PGF)"/>
            <person name="Walter F."/>
            <person name="Albersmeier A."/>
            <person name="Kalinowski J."/>
            <person name="Ruckert C."/>
        </authorList>
    </citation>
    <scope>NUCLEOTIDE SEQUENCE [LARGE SCALE GENOMIC DNA]</scope>
    <source>
        <strain evidence="9 10">KCTC 23968</strain>
    </source>
</reference>
<dbReference type="InterPro" id="IPR048254">
    <property type="entry name" value="CDP_ALCOHOL_P_TRANSF_CS"/>
</dbReference>
<evidence type="ECO:0000256" key="8">
    <source>
        <dbReference type="SAM" id="Phobius"/>
    </source>
</evidence>
<evidence type="ECO:0000313" key="10">
    <source>
        <dbReference type="Proteomes" id="UP000600865"/>
    </source>
</evidence>
<feature type="transmembrane region" description="Helical" evidence="8">
    <location>
        <begin position="427"/>
        <end position="445"/>
    </location>
</feature>
<dbReference type="PANTHER" id="PTHR30250">
    <property type="entry name" value="PST FAMILY PREDICTED COLANIC ACID TRANSPORTER"/>
    <property type="match status" value="1"/>
</dbReference>
<evidence type="ECO:0000256" key="6">
    <source>
        <dbReference type="ARBA" id="ARBA00023136"/>
    </source>
</evidence>
<keyword evidence="2" id="KW-1003">Cell membrane</keyword>
<evidence type="ECO:0000313" key="9">
    <source>
        <dbReference type="EMBL" id="GGX60241.1"/>
    </source>
</evidence>
<evidence type="ECO:0000256" key="2">
    <source>
        <dbReference type="ARBA" id="ARBA00022475"/>
    </source>
</evidence>
<gene>
    <name evidence="9" type="ORF">GCM10011309_07600</name>
</gene>
<keyword evidence="4 8" id="KW-0812">Transmembrane</keyword>
<dbReference type="GO" id="GO:0008654">
    <property type="term" value="P:phospholipid biosynthetic process"/>
    <property type="evidence" value="ECO:0007669"/>
    <property type="project" value="InterPro"/>
</dbReference>
<organism evidence="9 10">
    <name type="scientific">Litorimonas cladophorae</name>
    <dbReference type="NCBI Taxonomy" id="1220491"/>
    <lineage>
        <taxon>Bacteria</taxon>
        <taxon>Pseudomonadati</taxon>
        <taxon>Pseudomonadota</taxon>
        <taxon>Alphaproteobacteria</taxon>
        <taxon>Maricaulales</taxon>
        <taxon>Robiginitomaculaceae</taxon>
    </lineage>
</organism>
<keyword evidence="3 7" id="KW-0808">Transferase</keyword>
<proteinExistence type="inferred from homology"/>
<sequence length="834" mass="92153">MTIPHLDIASSKTVGKRIAANTGLMVGSKALAAVLGLASLIIAAKSISITALGVIFFLHSYHLFFAQLATFQAWQTIIRFGMDDVKNNDVNSLSRLIQFGYKLDVLSAIVAFIGALLCYKIVLIFGDIFPNLLGREAGESDVSASFGMVALYCSLLIIRHRGASIGVFRLFDRFDVLAWHGVVMTGVRFIGVVIAALLGAGMEGFLLAWFVGSLVDYLSLPILAARELSKRNLLKPVLQAKASIRSPRKGVWPFVWKANVDSTLAASNVHLPVLLVMFVFGPIWVSVYRTAEEIAKLLSEGFKLLDQVIYPELAKMVSVGEVEKIWRLVMRAAIILLGVGLLASLFIWLFFGTALGAVLSEEYMEAAPLASLLVPAAALLGMAAPLYPVLYATDHPERAIYARGAGVIIYIIAFFALSLTIGHMAPGWAAIAGNVVAVGLVMWLAKQALDKIVKQEQEGGVSDEVPAPGFGLIGDSKARIWGLPLREWQTRAFKKAGADVTLPLAVNDIGIWHNLDWVMSAELSKSFAVTTDLALVENDTIVSLSGATRSEAEALIGKSADALDGYDFKQVAAGDVNDGYIKSLRKQETPYVLDTKVTPILDIMRQQFKSSYKGITDFVTKWFWPIPAFYVTRFCAFIKMSPNQVTTIGFFLMLAATWFFWQGQWALGFACGWMMTFLDTVDGKLARTTMTYSYWGNIYDHGIDLVHPPFWYWAWFVGLGGVYSMSEPLFIALIAIWIGYLVDRIIEGIFMRQHGFHIHVWTKFNSGLRFFIARRNPNTFIMMIGIMLTLVWADAGVWAFLLIAIWTWICIAANFVSLIAGWLVKRPLTSWMDA</sequence>
<keyword evidence="10" id="KW-1185">Reference proteome</keyword>